<proteinExistence type="predicted"/>
<sequence>MEPSGGRSALLDFLHLGVNDVVIGVGLVGTRLARAFAGARRGGFGLRSGVHLLAQLLAGRHERFGLGLDVGLVLALGGFFHVLQRGFDGFFFRRIELVAVFAQRLLHAVHHGFGLVAGLHEFDLLLVVGCVELGVFHHLLDLGLGQARVRLDGDLVFLAGALVLGAHVQDAVGVDVEGHFDLRHAARRSGDAFEVELAQQLVARGDLALALEHLDGHGRLVVFGGGEHLTELGRDGGVLADHLGHDAAHGLDAQAQRGHVEQQHVLAVTREHLALDGGAHGHGFVGVHVLARLLAEELFHLLLHLGHAGHAADQDHVVDVVHADAGVLDGGAARRDGALDQLFHQGFELGARELEVQVFRARRVGGDVGQVQIGRGRAGELDLGLLGGFLQALQGQHVLGQVNALLFLELANDVVDDALVEVFAAQEGVAVGGQHLELLLAIDVGDLDDGHVKRAATQVVHGDLAVALFLLVQAEGQGRGGGLVDDAFHVQAGDAASVFRGLALGVVEVGRHGDHGLGHGLAQVVLGGLLHLAQDVGADLLGRDLLAAHFHPGVAVVGGHDGVGHEVDVLLDLFLGELAADQALDRVERVLGVGHGLALGACSDQHLTVFLVSHDRRRGACTFRVLDHLGGVAFHDGHARVGGAQVDADDSSHVVAPVRKLKC</sequence>
<evidence type="ECO:0000313" key="1">
    <source>
        <dbReference type="EMBL" id="MDG5978308.1"/>
    </source>
</evidence>
<accession>A0A9X4NUN0</accession>
<dbReference type="Proteomes" id="UP001152876">
    <property type="component" value="Unassembled WGS sequence"/>
</dbReference>
<name>A0A9X4NUN0_9BURK</name>
<keyword evidence="2" id="KW-1185">Reference proteome</keyword>
<reference evidence="1" key="1">
    <citation type="submission" date="2013-01" db="EMBL/GenBank/DDBJ databases">
        <title>Genome draft of Hydrogenophaga taeniospiralis 2K1.</title>
        <authorList>
            <person name="Gomila M."/>
            <person name="Lalucat J."/>
        </authorList>
    </citation>
    <scope>NUCLEOTIDE SEQUENCE</scope>
    <source>
        <strain evidence="1">CCUG 15921</strain>
    </source>
</reference>
<dbReference type="EMBL" id="AOGK01000035">
    <property type="protein sequence ID" value="MDG5978308.1"/>
    <property type="molecule type" value="Genomic_DNA"/>
</dbReference>
<dbReference type="InterPro" id="IPR019651">
    <property type="entry name" value="Glutamate_DH_NAD-spec"/>
</dbReference>
<protein>
    <submittedName>
        <fullName evidence="1">NAD-specific glutamate dehydrogenase</fullName>
    </submittedName>
</protein>
<dbReference type="Pfam" id="PF10712">
    <property type="entry name" value="NAD-GH"/>
    <property type="match status" value="1"/>
</dbReference>
<dbReference type="AlphaFoldDB" id="A0A9X4NUN0"/>
<evidence type="ECO:0000313" key="2">
    <source>
        <dbReference type="Proteomes" id="UP001152876"/>
    </source>
</evidence>
<organism evidence="1 2">
    <name type="scientific">Hydrogenophaga taeniospiralis CCUG 15921</name>
    <dbReference type="NCBI Taxonomy" id="1281780"/>
    <lineage>
        <taxon>Bacteria</taxon>
        <taxon>Pseudomonadati</taxon>
        <taxon>Pseudomonadota</taxon>
        <taxon>Betaproteobacteria</taxon>
        <taxon>Burkholderiales</taxon>
        <taxon>Comamonadaceae</taxon>
        <taxon>Hydrogenophaga</taxon>
    </lineage>
</organism>
<gene>
    <name evidence="1" type="ORF">H010_23865</name>
</gene>
<comment type="caution">
    <text evidence="1">The sequence shown here is derived from an EMBL/GenBank/DDBJ whole genome shotgun (WGS) entry which is preliminary data.</text>
</comment>